<comment type="caution">
    <text evidence="3">The sequence shown here is derived from an EMBL/GenBank/DDBJ whole genome shotgun (WGS) entry which is preliminary data.</text>
</comment>
<feature type="region of interest" description="Disordered" evidence="1">
    <location>
        <begin position="270"/>
        <end position="303"/>
    </location>
</feature>
<accession>A0A922HK23</accession>
<sequence length="470" mass="50842">MKILVQLRHYCLAICLLQAICFVSSNYIPQSLLSSYGGGGGGVGVGGGGGGSGNVGPVTTAIESTRTVEVKPVQLMGEPHEPQVVEVPSEDMPVTVHFKSQSSRVLVQQTHTPAEIAEPEHTTSEDQPQRVIHEVVKPVIQEIREIIQPYRRLIQQVQPVIEQTHTVIAKGEPRPPVEPLTVEGASPGTISGGGNIGSGGRQGSSGKFGSSSSKYGGGGYAAAASSVSLKSQSPTATVDDRKSSSSSSNINRNPQQPQAAYSLTPINKQHSNQIQTPNSKYGQPMINRQQTNGRDNTYASRKGEFREPSYMERFDTPKVSLRPAPATMVNSLRQQATTTKVSLRTSASEIIPTAAVAPLSSVLSSPSSTSTQLRPISESYQQYLPSSSYQSQSLYFPPIEKRYDESFNPMNDSNQASASQQYYQYLKPIASHYQQQKSHFDNSMPYDNDAAMSSMVTFVAQPVRFRAARA</sequence>
<keyword evidence="4" id="KW-1185">Reference proteome</keyword>
<gene>
    <name evidence="3" type="ORF">DERF_014889</name>
</gene>
<feature type="compositionally biased region" description="Polar residues" evidence="1">
    <location>
        <begin position="270"/>
        <end position="299"/>
    </location>
</feature>
<feature type="chain" id="PRO_5036864245" description="DFP2" evidence="2">
    <location>
        <begin position="26"/>
        <end position="470"/>
    </location>
</feature>
<keyword evidence="2" id="KW-0732">Signal</keyword>
<dbReference type="AlphaFoldDB" id="A0A922HK23"/>
<feature type="compositionally biased region" description="Gly residues" evidence="1">
    <location>
        <begin position="190"/>
        <end position="203"/>
    </location>
</feature>
<evidence type="ECO:0000313" key="3">
    <source>
        <dbReference type="EMBL" id="KAH9494178.1"/>
    </source>
</evidence>
<evidence type="ECO:0000313" key="4">
    <source>
        <dbReference type="Proteomes" id="UP000790347"/>
    </source>
</evidence>
<reference evidence="3" key="2">
    <citation type="journal article" date="2022" name="Res Sq">
        <title>Comparative Genomics Reveals Insights into the Divergent Evolution of Astigmatic Mites and Household Pest Adaptations.</title>
        <authorList>
            <person name="Xiong Q."/>
            <person name="Wan A.T.-Y."/>
            <person name="Liu X.-Y."/>
            <person name="Fung C.S.-H."/>
            <person name="Xiao X."/>
            <person name="Malainual N."/>
            <person name="Hou J."/>
            <person name="Wang L."/>
            <person name="Wang M."/>
            <person name="Yang K."/>
            <person name="Cui Y."/>
            <person name="Leung E."/>
            <person name="Nong W."/>
            <person name="Shin S.-K."/>
            <person name="Au S."/>
            <person name="Jeong K.Y."/>
            <person name="Chew F.T."/>
            <person name="Hui J."/>
            <person name="Leung T.F."/>
            <person name="Tungtrongchitr A."/>
            <person name="Zhong N."/>
            <person name="Liu Z."/>
            <person name="Tsui S."/>
        </authorList>
    </citation>
    <scope>NUCLEOTIDE SEQUENCE</scope>
    <source>
        <strain evidence="3">Derf</strain>
        <tissue evidence="3">Whole organism</tissue>
    </source>
</reference>
<feature type="signal peptide" evidence="2">
    <location>
        <begin position="1"/>
        <end position="25"/>
    </location>
</feature>
<evidence type="ECO:0000256" key="1">
    <source>
        <dbReference type="SAM" id="MobiDB-lite"/>
    </source>
</evidence>
<feature type="region of interest" description="Disordered" evidence="1">
    <location>
        <begin position="227"/>
        <end position="256"/>
    </location>
</feature>
<dbReference type="Proteomes" id="UP000790347">
    <property type="component" value="Unassembled WGS sequence"/>
</dbReference>
<dbReference type="EMBL" id="ASGP02000008">
    <property type="protein sequence ID" value="KAH9494178.1"/>
    <property type="molecule type" value="Genomic_DNA"/>
</dbReference>
<organism evidence="3 4">
    <name type="scientific">Dermatophagoides farinae</name>
    <name type="common">American house dust mite</name>
    <dbReference type="NCBI Taxonomy" id="6954"/>
    <lineage>
        <taxon>Eukaryota</taxon>
        <taxon>Metazoa</taxon>
        <taxon>Ecdysozoa</taxon>
        <taxon>Arthropoda</taxon>
        <taxon>Chelicerata</taxon>
        <taxon>Arachnida</taxon>
        <taxon>Acari</taxon>
        <taxon>Acariformes</taxon>
        <taxon>Sarcoptiformes</taxon>
        <taxon>Astigmata</taxon>
        <taxon>Psoroptidia</taxon>
        <taxon>Analgoidea</taxon>
        <taxon>Pyroglyphidae</taxon>
        <taxon>Dermatophagoidinae</taxon>
        <taxon>Dermatophagoides</taxon>
    </lineage>
</organism>
<name>A0A922HK23_DERFA</name>
<protein>
    <recommendedName>
        <fullName evidence="5">DFP2</fullName>
    </recommendedName>
</protein>
<evidence type="ECO:0008006" key="5">
    <source>
        <dbReference type="Google" id="ProtNLM"/>
    </source>
</evidence>
<evidence type="ECO:0000256" key="2">
    <source>
        <dbReference type="SAM" id="SignalP"/>
    </source>
</evidence>
<reference evidence="3" key="1">
    <citation type="submission" date="2013-05" db="EMBL/GenBank/DDBJ databases">
        <authorList>
            <person name="Yim A.K.Y."/>
            <person name="Chan T.F."/>
            <person name="Ji K.M."/>
            <person name="Liu X.Y."/>
            <person name="Zhou J.W."/>
            <person name="Li R.Q."/>
            <person name="Yang K.Y."/>
            <person name="Li J."/>
            <person name="Li M."/>
            <person name="Law P.T.W."/>
            <person name="Wu Y.L."/>
            <person name="Cai Z.L."/>
            <person name="Qin H."/>
            <person name="Bao Y."/>
            <person name="Leung R.K.K."/>
            <person name="Ng P.K.S."/>
            <person name="Zou J."/>
            <person name="Zhong X.J."/>
            <person name="Ran P.X."/>
            <person name="Zhong N.S."/>
            <person name="Liu Z.G."/>
            <person name="Tsui S.K.W."/>
        </authorList>
    </citation>
    <scope>NUCLEOTIDE SEQUENCE</scope>
    <source>
        <strain evidence="3">Derf</strain>
        <tissue evidence="3">Whole organism</tissue>
    </source>
</reference>
<feature type="region of interest" description="Disordered" evidence="1">
    <location>
        <begin position="169"/>
        <end position="212"/>
    </location>
</feature>
<proteinExistence type="predicted"/>